<feature type="domain" description="Bacterioopsin transcriptional activator GAF and HTH associated" evidence="5">
    <location>
        <begin position="329"/>
        <end position="460"/>
    </location>
</feature>
<dbReference type="InterPro" id="IPR036388">
    <property type="entry name" value="WH-like_DNA-bd_sf"/>
</dbReference>
<dbReference type="EMBL" id="FNFC01000002">
    <property type="protein sequence ID" value="SDJ29522.1"/>
    <property type="molecule type" value="Genomic_DNA"/>
</dbReference>
<keyword evidence="1" id="KW-0805">Transcription regulation</keyword>
<evidence type="ECO:0000256" key="1">
    <source>
        <dbReference type="ARBA" id="ARBA00023015"/>
    </source>
</evidence>
<dbReference type="PANTHER" id="PTHR34236">
    <property type="entry name" value="DIMETHYL SULFOXIDE REDUCTASE TRANSCRIPTIONAL ACTIVATOR"/>
    <property type="match status" value="1"/>
</dbReference>
<evidence type="ECO:0000259" key="4">
    <source>
        <dbReference type="Pfam" id="PF13185"/>
    </source>
</evidence>
<keyword evidence="2" id="KW-0804">Transcription</keyword>
<reference evidence="6 7" key="1">
    <citation type="submission" date="2016-10" db="EMBL/GenBank/DDBJ databases">
        <authorList>
            <person name="de Groot N.N."/>
        </authorList>
    </citation>
    <scope>NUCLEOTIDE SEQUENCE [LARGE SCALE GENOMIC DNA]</scope>
    <source>
        <strain evidence="6 7">IBRC-M10015</strain>
    </source>
</reference>
<dbReference type="PANTHER" id="PTHR34236:SF1">
    <property type="entry name" value="DIMETHYL SULFOXIDE REDUCTASE TRANSCRIPTIONAL ACTIVATOR"/>
    <property type="match status" value="1"/>
</dbReference>
<dbReference type="STRING" id="890420.SAMN05216226_1023"/>
<proteinExistence type="predicted"/>
<evidence type="ECO:0000256" key="2">
    <source>
        <dbReference type="ARBA" id="ARBA00023163"/>
    </source>
</evidence>
<evidence type="ECO:0000259" key="3">
    <source>
        <dbReference type="Pfam" id="PF04967"/>
    </source>
</evidence>
<evidence type="ECO:0000313" key="6">
    <source>
        <dbReference type="EMBL" id="SDJ29522.1"/>
    </source>
</evidence>
<evidence type="ECO:0000259" key="5">
    <source>
        <dbReference type="Pfam" id="PF15915"/>
    </source>
</evidence>
<dbReference type="Gene3D" id="1.10.10.10">
    <property type="entry name" value="Winged helix-like DNA-binding domain superfamily/Winged helix DNA-binding domain"/>
    <property type="match status" value="1"/>
</dbReference>
<gene>
    <name evidence="6" type="ORF">SAMN05216226_1023</name>
</gene>
<protein>
    <submittedName>
        <fullName evidence="6">GAF domain-containing protein</fullName>
    </submittedName>
</protein>
<organism evidence="6 7">
    <name type="scientific">Halovenus aranensis</name>
    <dbReference type="NCBI Taxonomy" id="890420"/>
    <lineage>
        <taxon>Archaea</taxon>
        <taxon>Methanobacteriati</taxon>
        <taxon>Methanobacteriota</taxon>
        <taxon>Stenosarchaea group</taxon>
        <taxon>Halobacteria</taxon>
        <taxon>Halobacteriales</taxon>
        <taxon>Haloarculaceae</taxon>
        <taxon>Halovenus</taxon>
    </lineage>
</organism>
<dbReference type="Pfam" id="PF04967">
    <property type="entry name" value="HTH_10"/>
    <property type="match status" value="1"/>
</dbReference>
<dbReference type="Pfam" id="PF15915">
    <property type="entry name" value="BAT"/>
    <property type="match status" value="1"/>
</dbReference>
<dbReference type="AlphaFoldDB" id="A0A1G8SJU0"/>
<feature type="domain" description="GAF" evidence="4">
    <location>
        <begin position="179"/>
        <end position="314"/>
    </location>
</feature>
<accession>A0A1G8SJU0</accession>
<dbReference type="Proteomes" id="UP000198856">
    <property type="component" value="Unassembled WGS sequence"/>
</dbReference>
<evidence type="ECO:0000313" key="7">
    <source>
        <dbReference type="Proteomes" id="UP000198856"/>
    </source>
</evidence>
<dbReference type="InterPro" id="IPR029016">
    <property type="entry name" value="GAF-like_dom_sf"/>
</dbReference>
<dbReference type="InterPro" id="IPR031803">
    <property type="entry name" value="BAT_GAF/HTH-assoc"/>
</dbReference>
<dbReference type="InterPro" id="IPR003018">
    <property type="entry name" value="GAF"/>
</dbReference>
<dbReference type="Gene3D" id="3.30.450.40">
    <property type="match status" value="1"/>
</dbReference>
<keyword evidence="7" id="KW-1185">Reference proteome</keyword>
<feature type="domain" description="HTH bat-type" evidence="3">
    <location>
        <begin position="481"/>
        <end position="532"/>
    </location>
</feature>
<sequence length="540" mass="58664">MFAGEQTGRTEISMIGPHTHRGDVLRATTEEEYDVLVVEGERTAGAVTERLESADETFTLTEAVVHTADDVDDRVTDTECIVCGPTLGANGRSAVLSAVGCRDICRCPVVVVCETAQACESLLGRDVVTDCIPGSQLGQSPTLACRISTHIESYRTRQALANADRAKLQILETLREAVSQQEVGTAFCRLLVNAYGSQCAWIRTTQGRGELTRQWAAGDTGYVSDVLDADTRATEPSIRAFQTGDVTAFAPINGEDGGWQATAAEHGFGSAVGVPIAYQGTVFGALSVYDEMCSIPSGTRDFLSWFAQIVGYALRAAAWREAVLSAAPVAVEVELTDESVPLIDSLQGLPDETRLSVLSAIPREEAVLYVIELDEGPPDEALPRLERASEGVAVLTERPPRFEALFRQPTPETVLMTHGGQLVSVSVTPEAVVMTVAVRSEQRVEGLFDAFESEYDAVSIGAVWSRGTEEPTGYGDIAEALTHRQRQVLEFAYLNGYFDQPRRHNTTEIAKKLGLSRQTVSQHLRTAQRKLLRELLEPER</sequence>
<dbReference type="SUPFAM" id="SSF88659">
    <property type="entry name" value="Sigma3 and sigma4 domains of RNA polymerase sigma factors"/>
    <property type="match status" value="1"/>
</dbReference>
<dbReference type="Pfam" id="PF13185">
    <property type="entry name" value="GAF_2"/>
    <property type="match status" value="1"/>
</dbReference>
<dbReference type="InterPro" id="IPR007050">
    <property type="entry name" value="HTH_bacterioopsin"/>
</dbReference>
<dbReference type="InterPro" id="IPR013324">
    <property type="entry name" value="RNA_pol_sigma_r3/r4-like"/>
</dbReference>
<name>A0A1G8SJU0_9EURY</name>
<dbReference type="SUPFAM" id="SSF55781">
    <property type="entry name" value="GAF domain-like"/>
    <property type="match status" value="1"/>
</dbReference>